<dbReference type="PANTHER" id="PTHR43397:SF1">
    <property type="entry name" value="ERGOTHIONEINE BIOSYNTHESIS PROTEIN 1"/>
    <property type="match status" value="1"/>
</dbReference>
<keyword evidence="3" id="KW-0560">Oxidoreductase</keyword>
<dbReference type="InterPro" id="IPR016187">
    <property type="entry name" value="CTDL_fold"/>
</dbReference>
<evidence type="ECO:0000256" key="4">
    <source>
        <dbReference type="ARBA" id="ARBA00023004"/>
    </source>
</evidence>
<dbReference type="Pfam" id="PF10017">
    <property type="entry name" value="Methyltransf_33"/>
    <property type="match status" value="1"/>
</dbReference>
<dbReference type="NCBIfam" id="TIGR03438">
    <property type="entry name" value="egtD_ergothio"/>
    <property type="match status" value="1"/>
</dbReference>
<evidence type="ECO:0000256" key="5">
    <source>
        <dbReference type="ARBA" id="ARBA00037882"/>
    </source>
</evidence>
<dbReference type="InterPro" id="IPR035094">
    <property type="entry name" value="EgtD"/>
</dbReference>
<dbReference type="SUPFAM" id="SSF56436">
    <property type="entry name" value="C-type lectin-like"/>
    <property type="match status" value="1"/>
</dbReference>
<sequence>MNAILRDRSAQSDDLAEFQRVRSAMPQLAQGLSDEDLSAQAMADASPGKWHLAHTSWFFEAMILSAQPGYEPVDGRFQALFNSYYEALGERVARDRRGLMTRPGVAEVMAYRAEIDRRMTDLLAQGLRDPHQQYLFALGLHHEQQHQELFLMDILNLMAASPLDPAAYAREPRARSAEAALGGMTRFEGGVVEIGADDVFAFDNEGPRHRVFLEPYALDHDLVTNGDWLRFIEDGGYSRPELWLADGWAKVKAEGWDAPLYWSRDTACHWTTMSLTGRHAVEPSQPVRHISAYEADAYARWAGKRLPTEAEWEHAARQAPDAFSNLFGEVWQWTSSAYGPYPGFRPTEGTASEYNGKFMANQLTLRGSAFATPPGHERVSYRNFFYPHQRWAFMGLRLAEDAAGRGMKPLLEDAVTAAFRRDLTDGLSAKAKTLPPKWFYDAEGSRLFEDITELPEYYPTRQEAGLLAVIAPVLAEAFGPDATLVEFGSGASAKTRILLDALPDLAAYVPIDISPDALNAAAESLREAYPDLTVTPIVGDFGHLDPLPPSEGQGRRVGFFPGSTIGNLEPDEAVRFMSGARRLLGEGSLFVLGVDLVKDSDTLVAAYDDAQGVTAAFNRNVLVRANRELDADFDVSAFSHRAIWNSDEQRMEMHLVASRAMTVDVGDRRFRFSAGETIHTESSRKFTEASLRAMVEAAGWKVVRFDISTAPSVAMVLLRG</sequence>
<dbReference type="SUPFAM" id="SSF53335">
    <property type="entry name" value="S-adenosyl-L-methionine-dependent methyltransferases"/>
    <property type="match status" value="1"/>
</dbReference>
<feature type="domain" description="Histidine-specific methyltransferase SAM-dependent" evidence="7">
    <location>
        <begin position="419"/>
        <end position="707"/>
    </location>
</feature>
<dbReference type="InterPro" id="IPR051128">
    <property type="entry name" value="EgtD_Methyltrsf_superfamily"/>
</dbReference>
<dbReference type="InterPro" id="IPR017806">
    <property type="entry name" value="EgtB"/>
</dbReference>
<evidence type="ECO:0000313" key="9">
    <source>
        <dbReference type="EMBL" id="QQQ19129.1"/>
    </source>
</evidence>
<accession>A0ABX7BNI4</accession>
<dbReference type="EMBL" id="CP067977">
    <property type="protein sequence ID" value="QQQ19129.1"/>
    <property type="molecule type" value="Genomic_DNA"/>
</dbReference>
<dbReference type="PANTHER" id="PTHR43397">
    <property type="entry name" value="ERGOTHIONEINE BIOSYNTHESIS PROTEIN 1"/>
    <property type="match status" value="1"/>
</dbReference>
<evidence type="ECO:0000259" key="6">
    <source>
        <dbReference type="Pfam" id="PF03781"/>
    </source>
</evidence>
<dbReference type="Gene3D" id="3.90.1580.10">
    <property type="entry name" value="paralog of FGE (formylglycine-generating enzyme)"/>
    <property type="match status" value="2"/>
</dbReference>
<dbReference type="InterPro" id="IPR019257">
    <property type="entry name" value="MeTrfase_dom"/>
</dbReference>
<dbReference type="Proteomes" id="UP000595448">
    <property type="component" value="Chromosome"/>
</dbReference>
<comment type="pathway">
    <text evidence="5">Amino-acid biosynthesis; ergothioneine biosynthesis.</text>
</comment>
<evidence type="ECO:0000256" key="2">
    <source>
        <dbReference type="ARBA" id="ARBA00022679"/>
    </source>
</evidence>
<evidence type="ECO:0000256" key="3">
    <source>
        <dbReference type="ARBA" id="ARBA00023002"/>
    </source>
</evidence>
<name>A0ABX7BNI4_9CAUL</name>
<keyword evidence="4" id="KW-0408">Iron</keyword>
<keyword evidence="1" id="KW-0489">Methyltransferase</keyword>
<organism evidence="9 10">
    <name type="scientific">Brevundimonas vitisensis</name>
    <dbReference type="NCBI Taxonomy" id="2800818"/>
    <lineage>
        <taxon>Bacteria</taxon>
        <taxon>Pseudomonadati</taxon>
        <taxon>Pseudomonadota</taxon>
        <taxon>Alphaproteobacteria</taxon>
        <taxon>Caulobacterales</taxon>
        <taxon>Caulobacteraceae</taxon>
        <taxon>Brevundimonas</taxon>
    </lineage>
</organism>
<dbReference type="Gene3D" id="3.40.50.150">
    <property type="entry name" value="Vaccinia Virus protein VP39"/>
    <property type="match status" value="1"/>
</dbReference>
<feature type="domain" description="DinB-like" evidence="8">
    <location>
        <begin position="18"/>
        <end position="148"/>
    </location>
</feature>
<dbReference type="InterPro" id="IPR042095">
    <property type="entry name" value="SUMF_sf"/>
</dbReference>
<dbReference type="InterPro" id="IPR024775">
    <property type="entry name" value="DinB-like"/>
</dbReference>
<proteinExistence type="predicted"/>
<evidence type="ECO:0000313" key="10">
    <source>
        <dbReference type="Proteomes" id="UP000595448"/>
    </source>
</evidence>
<keyword evidence="2" id="KW-0808">Transferase</keyword>
<dbReference type="Pfam" id="PF12867">
    <property type="entry name" value="DinB_2"/>
    <property type="match status" value="1"/>
</dbReference>
<keyword evidence="10" id="KW-1185">Reference proteome</keyword>
<gene>
    <name evidence="9" type="primary">egtB</name>
    <name evidence="9" type="ORF">JIP62_03135</name>
</gene>
<dbReference type="InterPro" id="IPR029063">
    <property type="entry name" value="SAM-dependent_MTases_sf"/>
</dbReference>
<feature type="domain" description="Sulfatase-modifying factor enzyme-like" evidence="6">
    <location>
        <begin position="183"/>
        <end position="320"/>
    </location>
</feature>
<reference evidence="9 10" key="1">
    <citation type="submission" date="2021-01" db="EMBL/GenBank/DDBJ databases">
        <title>Brevundimonas vitis sp. nov., an bacterium isolated from grape (Vitis vinifera).</title>
        <authorList>
            <person name="Jiang L."/>
            <person name="Lee J."/>
        </authorList>
    </citation>
    <scope>NUCLEOTIDE SEQUENCE [LARGE SCALE GENOMIC DNA]</scope>
    <source>
        <strain evidence="9 10">GRTSA-9</strain>
    </source>
</reference>
<dbReference type="RefSeq" id="WP_201103480.1">
    <property type="nucleotide sequence ID" value="NZ_CP067977.1"/>
</dbReference>
<dbReference type="InterPro" id="IPR005532">
    <property type="entry name" value="SUMF_dom"/>
</dbReference>
<protein>
    <submittedName>
        <fullName evidence="9">Ergothioneine biosynthesis protein EgtB</fullName>
    </submittedName>
</protein>
<dbReference type="NCBIfam" id="TIGR03440">
    <property type="entry name" value="egtB_TIGR03440"/>
    <property type="match status" value="1"/>
</dbReference>
<evidence type="ECO:0000259" key="7">
    <source>
        <dbReference type="Pfam" id="PF10017"/>
    </source>
</evidence>
<dbReference type="Pfam" id="PF03781">
    <property type="entry name" value="FGE-sulfatase"/>
    <property type="match status" value="1"/>
</dbReference>
<evidence type="ECO:0000256" key="1">
    <source>
        <dbReference type="ARBA" id="ARBA00022603"/>
    </source>
</evidence>
<evidence type="ECO:0000259" key="8">
    <source>
        <dbReference type="Pfam" id="PF12867"/>
    </source>
</evidence>